<dbReference type="RefSeq" id="WP_094161876.1">
    <property type="nucleotide sequence ID" value="NZ_LT592171.1"/>
</dbReference>
<feature type="modified residue" description="4-aspartylphosphate" evidence="1">
    <location>
        <position position="60"/>
    </location>
</feature>
<sequence length="411" mass="45586">MTDMTSTRILILDDDPFMLKLLSTMLTQFGYSQVRGVENGAEALELCGAPESRPDLILLDINMPGMDGVEFVRHLATCGYRGCLILVSGEDTVMLQATERLARNQQLRVVGALPKPPSRDKLNDLLGLCDNEVRAKAKTARKTYGRDEVAAAIAQGQIINYYQPKVVVETGAFLGVETLARWMHPHDGLVFPDQFIAVAEEHGLIQDLTRAVVKGALNQTRSWTQAGLPLQVAINVSMQDLGQIDFADWVVLQALASDVQPRQLALELTESGLMHELSTALDVLTRLRLKRFCLSIDDFGNGYSSLVQLRDLPFDQLKIDYGFTHNAWQDPKLRAIFEASLNLAKQLGMEVVAEGVEDKQDWFFLQTTGCDIAQGYFIARPMPADAVLGWSKDWQRRLVEERLVGGASPPA</sequence>
<dbReference type="InterPro" id="IPR001633">
    <property type="entry name" value="EAL_dom"/>
</dbReference>
<dbReference type="Pfam" id="PF00563">
    <property type="entry name" value="EAL"/>
    <property type="match status" value="1"/>
</dbReference>
<dbReference type="SUPFAM" id="SSF141868">
    <property type="entry name" value="EAL domain-like"/>
    <property type="match status" value="1"/>
</dbReference>
<dbReference type="Proteomes" id="UP000214566">
    <property type="component" value="Unassembled WGS sequence"/>
</dbReference>
<evidence type="ECO:0000256" key="1">
    <source>
        <dbReference type="PROSITE-ProRule" id="PRU00169"/>
    </source>
</evidence>
<feature type="domain" description="EAL" evidence="3">
    <location>
        <begin position="142"/>
        <end position="395"/>
    </location>
</feature>
<dbReference type="Gene3D" id="3.40.50.2300">
    <property type="match status" value="1"/>
</dbReference>
<protein>
    <recommendedName>
        <fullName evidence="6">Response regulator receiver modulated diguanylate phosphodiesterase</fullName>
    </recommendedName>
</protein>
<evidence type="ECO:0000259" key="3">
    <source>
        <dbReference type="PROSITE" id="PS50883"/>
    </source>
</evidence>
<dbReference type="AlphaFoldDB" id="A0A238D9K5"/>
<evidence type="ECO:0008006" key="6">
    <source>
        <dbReference type="Google" id="ProtNLM"/>
    </source>
</evidence>
<dbReference type="InterPro" id="IPR011006">
    <property type="entry name" value="CheY-like_superfamily"/>
</dbReference>
<dbReference type="CDD" id="cd01948">
    <property type="entry name" value="EAL"/>
    <property type="match status" value="1"/>
</dbReference>
<organism evidence="4 5">
    <name type="scientific">Thiomonas delicata</name>
    <name type="common">Thiomonas cuprina</name>
    <dbReference type="NCBI Taxonomy" id="364030"/>
    <lineage>
        <taxon>Bacteria</taxon>
        <taxon>Pseudomonadati</taxon>
        <taxon>Pseudomonadota</taxon>
        <taxon>Betaproteobacteria</taxon>
        <taxon>Burkholderiales</taxon>
        <taxon>Thiomonas</taxon>
    </lineage>
</organism>
<dbReference type="Gene3D" id="3.20.20.450">
    <property type="entry name" value="EAL domain"/>
    <property type="match status" value="1"/>
</dbReference>
<proteinExistence type="predicted"/>
<dbReference type="OrthoDB" id="9813903at2"/>
<dbReference type="PROSITE" id="PS50883">
    <property type="entry name" value="EAL"/>
    <property type="match status" value="1"/>
</dbReference>
<dbReference type="SUPFAM" id="SSF52172">
    <property type="entry name" value="CheY-like"/>
    <property type="match status" value="1"/>
</dbReference>
<evidence type="ECO:0000313" key="4">
    <source>
        <dbReference type="EMBL" id="SBP89901.1"/>
    </source>
</evidence>
<dbReference type="Pfam" id="PF00072">
    <property type="entry name" value="Response_reg"/>
    <property type="match status" value="1"/>
</dbReference>
<dbReference type="InterPro" id="IPR035919">
    <property type="entry name" value="EAL_sf"/>
</dbReference>
<feature type="domain" description="Response regulatory" evidence="2">
    <location>
        <begin position="8"/>
        <end position="130"/>
    </location>
</feature>
<keyword evidence="5" id="KW-1185">Reference proteome</keyword>
<dbReference type="SMART" id="SM00052">
    <property type="entry name" value="EAL"/>
    <property type="match status" value="1"/>
</dbReference>
<dbReference type="PANTHER" id="PTHR33121">
    <property type="entry name" value="CYCLIC DI-GMP PHOSPHODIESTERASE PDEF"/>
    <property type="match status" value="1"/>
</dbReference>
<dbReference type="SMART" id="SM00448">
    <property type="entry name" value="REC"/>
    <property type="match status" value="1"/>
</dbReference>
<dbReference type="InterPro" id="IPR001789">
    <property type="entry name" value="Sig_transdc_resp-reg_receiver"/>
</dbReference>
<name>A0A238D9K5_THIDL</name>
<evidence type="ECO:0000259" key="2">
    <source>
        <dbReference type="PROSITE" id="PS50110"/>
    </source>
</evidence>
<accession>A0A238D9K5</accession>
<dbReference type="PROSITE" id="PS50110">
    <property type="entry name" value="RESPONSE_REGULATORY"/>
    <property type="match status" value="1"/>
</dbReference>
<dbReference type="GO" id="GO:0000160">
    <property type="term" value="P:phosphorelay signal transduction system"/>
    <property type="evidence" value="ECO:0007669"/>
    <property type="project" value="InterPro"/>
</dbReference>
<keyword evidence="1" id="KW-0597">Phosphoprotein</keyword>
<dbReference type="InterPro" id="IPR050706">
    <property type="entry name" value="Cyclic-di-GMP_PDE-like"/>
</dbReference>
<evidence type="ECO:0000313" key="5">
    <source>
        <dbReference type="Proteomes" id="UP000214566"/>
    </source>
</evidence>
<reference evidence="4 5" key="1">
    <citation type="submission" date="2016-06" db="EMBL/GenBank/DDBJ databases">
        <authorList>
            <person name="Kjaerup R.B."/>
            <person name="Dalgaard T.S."/>
            <person name="Juul-Madsen H.R."/>
        </authorList>
    </citation>
    <scope>NUCLEOTIDE SEQUENCE [LARGE SCALE GENOMIC DNA]</scope>
    <source>
        <strain evidence="4 5">DSM 16361</strain>
    </source>
</reference>
<dbReference type="EMBL" id="FLMQ01000058">
    <property type="protein sequence ID" value="SBP89901.1"/>
    <property type="molecule type" value="Genomic_DNA"/>
</dbReference>
<gene>
    <name evidence="4" type="ORF">THIARS_90051</name>
</gene>
<dbReference type="PANTHER" id="PTHR33121:SF79">
    <property type="entry name" value="CYCLIC DI-GMP PHOSPHODIESTERASE PDED-RELATED"/>
    <property type="match status" value="1"/>
</dbReference>
<dbReference type="GO" id="GO:0071111">
    <property type="term" value="F:cyclic-guanylate-specific phosphodiesterase activity"/>
    <property type="evidence" value="ECO:0007669"/>
    <property type="project" value="InterPro"/>
</dbReference>